<keyword evidence="6" id="KW-0808">Transferase</keyword>
<evidence type="ECO:0000256" key="11">
    <source>
        <dbReference type="ARBA" id="ARBA00022989"/>
    </source>
</evidence>
<evidence type="ECO:0000256" key="12">
    <source>
        <dbReference type="ARBA" id="ARBA00023012"/>
    </source>
</evidence>
<feature type="transmembrane region" description="Helical" evidence="14">
    <location>
        <begin position="162"/>
        <end position="182"/>
    </location>
</feature>
<evidence type="ECO:0000256" key="10">
    <source>
        <dbReference type="ARBA" id="ARBA00022840"/>
    </source>
</evidence>
<comment type="subcellular location">
    <subcellularLocation>
        <location evidence="2">Cell membrane</location>
        <topology evidence="2">Multi-pass membrane protein</topology>
    </subcellularLocation>
</comment>
<dbReference type="Pfam" id="PF02518">
    <property type="entry name" value="HATPase_c"/>
    <property type="match status" value="1"/>
</dbReference>
<organism evidence="16 17">
    <name type="scientific">Ectobacillus ponti</name>
    <dbReference type="NCBI Taxonomy" id="2961894"/>
    <lineage>
        <taxon>Bacteria</taxon>
        <taxon>Bacillati</taxon>
        <taxon>Bacillota</taxon>
        <taxon>Bacilli</taxon>
        <taxon>Bacillales</taxon>
        <taxon>Bacillaceae</taxon>
        <taxon>Ectobacillus</taxon>
    </lineage>
</organism>
<dbReference type="CDD" id="cd00082">
    <property type="entry name" value="HisKA"/>
    <property type="match status" value="1"/>
</dbReference>
<dbReference type="RefSeq" id="WP_254758333.1">
    <property type="nucleotide sequence ID" value="NZ_JANCLT010000003.1"/>
</dbReference>
<evidence type="ECO:0000256" key="9">
    <source>
        <dbReference type="ARBA" id="ARBA00022777"/>
    </source>
</evidence>
<keyword evidence="7 14" id="KW-0812">Transmembrane</keyword>
<dbReference type="PROSITE" id="PS50109">
    <property type="entry name" value="HIS_KIN"/>
    <property type="match status" value="1"/>
</dbReference>
<feature type="transmembrane region" description="Helical" evidence="14">
    <location>
        <begin position="102"/>
        <end position="120"/>
    </location>
</feature>
<dbReference type="InterPro" id="IPR036097">
    <property type="entry name" value="HisK_dim/P_sf"/>
</dbReference>
<feature type="domain" description="Histidine kinase" evidence="15">
    <location>
        <begin position="210"/>
        <end position="416"/>
    </location>
</feature>
<keyword evidence="10 16" id="KW-0067">ATP-binding</keyword>
<evidence type="ECO:0000256" key="4">
    <source>
        <dbReference type="ARBA" id="ARBA00022475"/>
    </source>
</evidence>
<keyword evidence="17" id="KW-1185">Reference proteome</keyword>
<gene>
    <name evidence="16" type="ORF">NK662_07680</name>
</gene>
<dbReference type="InterPro" id="IPR011620">
    <property type="entry name" value="Sig_transdc_His_kinase_LytS_TM"/>
</dbReference>
<dbReference type="PANTHER" id="PTHR43065">
    <property type="entry name" value="SENSOR HISTIDINE KINASE"/>
    <property type="match status" value="1"/>
</dbReference>
<dbReference type="GO" id="GO:0005886">
    <property type="term" value="C:plasma membrane"/>
    <property type="evidence" value="ECO:0007669"/>
    <property type="project" value="UniProtKB-SubCell"/>
</dbReference>
<proteinExistence type="predicted"/>
<dbReference type="InterPro" id="IPR036890">
    <property type="entry name" value="HATPase_C_sf"/>
</dbReference>
<sequence>MSEFMKDLLVNYLVILVFVFLVQLIYENYSVSETKRKFLMFGAMSLCIVFGMTFPFQIGEGLLFDLRLIPLMVGVLYGGSGVGASLFVVTAAYRFFIGGFGTWPSILTFSLALLALRLLHNSYAKWSSQKRIAAMTLFMGITTLSIFTVFLLFFSINIGPPRVWLMIIAANIFGALVLGILLETIRSSFRLREQVVQSEKLQLISQLAAAVSHEVRNPLTASRGFMQLLLTEGIDTESRNRFLNISISELDRAESIIRDYLTFAKPETEQLVSLYVPDEVKRMIDVITPLANMHNVHITSDVAACCIKGSPQLFTQGLLNISKNAIEAMPHGGSLILAAEQKEGTVFISLSDTGIGMMPEQVKRLGEPYYSTKGAKGTGLGMMVTYRIVEAMGGSIQVDSEPGKGTRFLIELPAHFPDQPRQVQYT</sequence>
<dbReference type="Proteomes" id="UP001156102">
    <property type="component" value="Unassembled WGS sequence"/>
</dbReference>
<dbReference type="EC" id="2.7.13.3" evidence="3"/>
<reference evidence="16" key="1">
    <citation type="submission" date="2022-07" db="EMBL/GenBank/DDBJ databases">
        <authorList>
            <person name="Li W.-J."/>
            <person name="Deng Q.-Q."/>
        </authorList>
    </citation>
    <scope>NUCLEOTIDE SEQUENCE</scope>
    <source>
        <strain evidence="16">SYSU M60031</strain>
    </source>
</reference>
<feature type="transmembrane region" description="Helical" evidence="14">
    <location>
        <begin position="132"/>
        <end position="156"/>
    </location>
</feature>
<evidence type="ECO:0000256" key="8">
    <source>
        <dbReference type="ARBA" id="ARBA00022741"/>
    </source>
</evidence>
<evidence type="ECO:0000313" key="16">
    <source>
        <dbReference type="EMBL" id="MCP8968422.1"/>
    </source>
</evidence>
<name>A0AA41X469_9BACI</name>
<keyword evidence="11 14" id="KW-1133">Transmembrane helix</keyword>
<feature type="transmembrane region" description="Helical" evidence="14">
    <location>
        <begin position="9"/>
        <end position="26"/>
    </location>
</feature>
<dbReference type="InterPro" id="IPR003661">
    <property type="entry name" value="HisK_dim/P_dom"/>
</dbReference>
<dbReference type="PRINTS" id="PR00344">
    <property type="entry name" value="BCTRLSENSOR"/>
</dbReference>
<dbReference type="SMART" id="SM00387">
    <property type="entry name" value="HATPase_c"/>
    <property type="match status" value="1"/>
</dbReference>
<dbReference type="Gene3D" id="3.30.565.10">
    <property type="entry name" value="Histidine kinase-like ATPase, C-terminal domain"/>
    <property type="match status" value="1"/>
</dbReference>
<evidence type="ECO:0000256" key="1">
    <source>
        <dbReference type="ARBA" id="ARBA00000085"/>
    </source>
</evidence>
<feature type="transmembrane region" description="Helical" evidence="14">
    <location>
        <begin position="68"/>
        <end position="96"/>
    </location>
</feature>
<comment type="catalytic activity">
    <reaction evidence="1">
        <text>ATP + protein L-histidine = ADP + protein N-phospho-L-histidine.</text>
        <dbReference type="EC" id="2.7.13.3"/>
    </reaction>
</comment>
<evidence type="ECO:0000256" key="6">
    <source>
        <dbReference type="ARBA" id="ARBA00022679"/>
    </source>
</evidence>
<dbReference type="GO" id="GO:0005524">
    <property type="term" value="F:ATP binding"/>
    <property type="evidence" value="ECO:0007669"/>
    <property type="project" value="UniProtKB-KW"/>
</dbReference>
<dbReference type="Pfam" id="PF07694">
    <property type="entry name" value="5TM-5TMR_LYT"/>
    <property type="match status" value="1"/>
</dbReference>
<evidence type="ECO:0000256" key="7">
    <source>
        <dbReference type="ARBA" id="ARBA00022692"/>
    </source>
</evidence>
<keyword evidence="12" id="KW-0902">Two-component regulatory system</keyword>
<dbReference type="GO" id="GO:0071555">
    <property type="term" value="P:cell wall organization"/>
    <property type="evidence" value="ECO:0007669"/>
    <property type="project" value="InterPro"/>
</dbReference>
<dbReference type="SUPFAM" id="SSF55874">
    <property type="entry name" value="ATPase domain of HSP90 chaperone/DNA topoisomerase II/histidine kinase"/>
    <property type="match status" value="1"/>
</dbReference>
<protein>
    <recommendedName>
        <fullName evidence="3">histidine kinase</fullName>
        <ecNumber evidence="3">2.7.13.3</ecNumber>
    </recommendedName>
</protein>
<dbReference type="SMART" id="SM00388">
    <property type="entry name" value="HisKA"/>
    <property type="match status" value="1"/>
</dbReference>
<dbReference type="InterPro" id="IPR003594">
    <property type="entry name" value="HATPase_dom"/>
</dbReference>
<keyword evidence="4" id="KW-1003">Cell membrane</keyword>
<evidence type="ECO:0000313" key="17">
    <source>
        <dbReference type="Proteomes" id="UP001156102"/>
    </source>
</evidence>
<dbReference type="AlphaFoldDB" id="A0AA41X469"/>
<dbReference type="SUPFAM" id="SSF47384">
    <property type="entry name" value="Homodimeric domain of signal transducing histidine kinase"/>
    <property type="match status" value="1"/>
</dbReference>
<dbReference type="EMBL" id="JANCLT010000003">
    <property type="protein sequence ID" value="MCP8968422.1"/>
    <property type="molecule type" value="Genomic_DNA"/>
</dbReference>
<evidence type="ECO:0000256" key="5">
    <source>
        <dbReference type="ARBA" id="ARBA00022553"/>
    </source>
</evidence>
<evidence type="ECO:0000256" key="2">
    <source>
        <dbReference type="ARBA" id="ARBA00004651"/>
    </source>
</evidence>
<dbReference type="Gene3D" id="1.10.287.130">
    <property type="match status" value="1"/>
</dbReference>
<keyword evidence="13 14" id="KW-0472">Membrane</keyword>
<dbReference type="InterPro" id="IPR004358">
    <property type="entry name" value="Sig_transdc_His_kin-like_C"/>
</dbReference>
<dbReference type="GO" id="GO:0000155">
    <property type="term" value="F:phosphorelay sensor kinase activity"/>
    <property type="evidence" value="ECO:0007669"/>
    <property type="project" value="InterPro"/>
</dbReference>
<dbReference type="PANTHER" id="PTHR43065:SF46">
    <property type="entry name" value="C4-DICARBOXYLATE TRANSPORT SENSOR PROTEIN DCTB"/>
    <property type="match status" value="1"/>
</dbReference>
<keyword evidence="9" id="KW-0418">Kinase</keyword>
<evidence type="ECO:0000259" key="15">
    <source>
        <dbReference type="PROSITE" id="PS50109"/>
    </source>
</evidence>
<evidence type="ECO:0000256" key="14">
    <source>
        <dbReference type="SAM" id="Phobius"/>
    </source>
</evidence>
<keyword evidence="8" id="KW-0547">Nucleotide-binding</keyword>
<dbReference type="InterPro" id="IPR005467">
    <property type="entry name" value="His_kinase_dom"/>
</dbReference>
<accession>A0AA41X469</accession>
<feature type="transmembrane region" description="Helical" evidence="14">
    <location>
        <begin position="38"/>
        <end position="56"/>
    </location>
</feature>
<keyword evidence="5" id="KW-0597">Phosphoprotein</keyword>
<comment type="caution">
    <text evidence="16">The sequence shown here is derived from an EMBL/GenBank/DDBJ whole genome shotgun (WGS) entry which is preliminary data.</text>
</comment>
<evidence type="ECO:0000256" key="13">
    <source>
        <dbReference type="ARBA" id="ARBA00023136"/>
    </source>
</evidence>
<dbReference type="Pfam" id="PF00512">
    <property type="entry name" value="HisKA"/>
    <property type="match status" value="1"/>
</dbReference>
<evidence type="ECO:0000256" key="3">
    <source>
        <dbReference type="ARBA" id="ARBA00012438"/>
    </source>
</evidence>